<dbReference type="SUPFAM" id="SSF52540">
    <property type="entry name" value="P-loop containing nucleoside triphosphate hydrolases"/>
    <property type="match status" value="1"/>
</dbReference>
<keyword evidence="1" id="KW-0493">Microtubule</keyword>
<evidence type="ECO:0000256" key="3">
    <source>
        <dbReference type="ARBA" id="ARBA00023175"/>
    </source>
</evidence>
<dbReference type="GO" id="GO:0003777">
    <property type="term" value="F:microtubule motor activity"/>
    <property type="evidence" value="ECO:0007669"/>
    <property type="project" value="InterPro"/>
</dbReference>
<dbReference type="PRINTS" id="PR00380">
    <property type="entry name" value="KINESINHEAVY"/>
</dbReference>
<dbReference type="PROSITE" id="PS50067">
    <property type="entry name" value="KINESIN_MOTOR_2"/>
    <property type="match status" value="1"/>
</dbReference>
<keyword evidence="3" id="KW-0505">Motor protein</keyword>
<dbReference type="InterPro" id="IPR001752">
    <property type="entry name" value="Kinesin_motor_dom"/>
</dbReference>
<evidence type="ECO:0000256" key="2">
    <source>
        <dbReference type="ARBA" id="ARBA00023054"/>
    </source>
</evidence>
<sequence length="202" mass="22438">MAKKKKKMVKKMLDGSIKRSKLNFGDLAGSEDVAKALGPNPDPERLKEAISINASLTALTTAISYLAKSQRPSYRSSALTHILQDSLGGNSKTTMIVNSSPHIMNRPETIRTFRFAQTAKTVKNKARVNKELTRAQMLQRIQELESENASLIAKNAELVSCLEENGLEAPTQSSSTDNNNNNNNDEKTKDKKKHYRNKKAHL</sequence>
<proteinExistence type="inferred from homology"/>
<dbReference type="PANTHER" id="PTHR47968:SF36">
    <property type="entry name" value="KINESIN HEAVY CHAIN ISOFORM X1"/>
    <property type="match status" value="1"/>
</dbReference>
<evidence type="ECO:0000256" key="1">
    <source>
        <dbReference type="ARBA" id="ARBA00022701"/>
    </source>
</evidence>
<comment type="caution">
    <text evidence="4">Lacks conserved residue(s) required for the propagation of feature annotation.</text>
</comment>
<dbReference type="OrthoDB" id="3176171at2759"/>
<dbReference type="InterPro" id="IPR036961">
    <property type="entry name" value="Kinesin_motor_dom_sf"/>
</dbReference>
<dbReference type="GO" id="GO:0005874">
    <property type="term" value="C:microtubule"/>
    <property type="evidence" value="ECO:0007669"/>
    <property type="project" value="UniProtKB-KW"/>
</dbReference>
<feature type="domain" description="Kinesin motor" evidence="7">
    <location>
        <begin position="1"/>
        <end position="122"/>
    </location>
</feature>
<dbReference type="GO" id="GO:0008017">
    <property type="term" value="F:microtubule binding"/>
    <property type="evidence" value="ECO:0007669"/>
    <property type="project" value="InterPro"/>
</dbReference>
<feature type="compositionally biased region" description="Basic residues" evidence="6">
    <location>
        <begin position="190"/>
        <end position="202"/>
    </location>
</feature>
<feature type="coiled-coil region" evidence="5">
    <location>
        <begin position="127"/>
        <end position="154"/>
    </location>
</feature>
<dbReference type="Gene3D" id="3.40.850.10">
    <property type="entry name" value="Kinesin motor domain"/>
    <property type="match status" value="1"/>
</dbReference>
<dbReference type="EMBL" id="ASPP01004598">
    <property type="protein sequence ID" value="ETO31937.1"/>
    <property type="molecule type" value="Genomic_DNA"/>
</dbReference>
<dbReference type="PANTHER" id="PTHR47968">
    <property type="entry name" value="CENTROMERE PROTEIN E"/>
    <property type="match status" value="1"/>
</dbReference>
<dbReference type="SMART" id="SM00129">
    <property type="entry name" value="KISc"/>
    <property type="match status" value="1"/>
</dbReference>
<comment type="similarity">
    <text evidence="4">Belongs to the TRAFAC class myosin-kinesin ATPase superfamily. Kinesin family.</text>
</comment>
<keyword evidence="2 5" id="KW-0175">Coiled coil</keyword>
<reference evidence="8 9" key="1">
    <citation type="journal article" date="2013" name="Curr. Biol.">
        <title>The Genome of the Foraminiferan Reticulomyxa filosa.</title>
        <authorList>
            <person name="Glockner G."/>
            <person name="Hulsmann N."/>
            <person name="Schleicher M."/>
            <person name="Noegel A.A."/>
            <person name="Eichinger L."/>
            <person name="Gallinger C."/>
            <person name="Pawlowski J."/>
            <person name="Sierra R."/>
            <person name="Euteneuer U."/>
            <person name="Pillet L."/>
            <person name="Moustafa A."/>
            <person name="Platzer M."/>
            <person name="Groth M."/>
            <person name="Szafranski K."/>
            <person name="Schliwa M."/>
        </authorList>
    </citation>
    <scope>NUCLEOTIDE SEQUENCE [LARGE SCALE GENOMIC DNA]</scope>
</reference>
<feature type="region of interest" description="Disordered" evidence="6">
    <location>
        <begin position="167"/>
        <end position="202"/>
    </location>
</feature>
<evidence type="ECO:0000313" key="9">
    <source>
        <dbReference type="Proteomes" id="UP000023152"/>
    </source>
</evidence>
<dbReference type="AlphaFoldDB" id="X6P300"/>
<evidence type="ECO:0000256" key="6">
    <source>
        <dbReference type="SAM" id="MobiDB-lite"/>
    </source>
</evidence>
<keyword evidence="9" id="KW-1185">Reference proteome</keyword>
<dbReference type="Pfam" id="PF00225">
    <property type="entry name" value="Kinesin"/>
    <property type="match status" value="1"/>
</dbReference>
<organism evidence="8 9">
    <name type="scientific">Reticulomyxa filosa</name>
    <dbReference type="NCBI Taxonomy" id="46433"/>
    <lineage>
        <taxon>Eukaryota</taxon>
        <taxon>Sar</taxon>
        <taxon>Rhizaria</taxon>
        <taxon>Retaria</taxon>
        <taxon>Foraminifera</taxon>
        <taxon>Monothalamids</taxon>
        <taxon>Reticulomyxidae</taxon>
        <taxon>Reticulomyxa</taxon>
    </lineage>
</organism>
<evidence type="ECO:0000256" key="4">
    <source>
        <dbReference type="PROSITE-ProRule" id="PRU00283"/>
    </source>
</evidence>
<dbReference type="InterPro" id="IPR027417">
    <property type="entry name" value="P-loop_NTPase"/>
</dbReference>
<gene>
    <name evidence="8" type="ORF">RFI_05180</name>
</gene>
<evidence type="ECO:0000256" key="5">
    <source>
        <dbReference type="SAM" id="Coils"/>
    </source>
</evidence>
<dbReference type="InterPro" id="IPR027640">
    <property type="entry name" value="Kinesin-like_fam"/>
</dbReference>
<accession>X6P300</accession>
<name>X6P300_RETFI</name>
<protein>
    <submittedName>
        <fullName evidence="8">Kinesin-related motor protein involved in mitotic spindle positioning</fullName>
    </submittedName>
</protein>
<dbReference type="GO" id="GO:0005524">
    <property type="term" value="F:ATP binding"/>
    <property type="evidence" value="ECO:0007669"/>
    <property type="project" value="InterPro"/>
</dbReference>
<comment type="caution">
    <text evidence="8">The sequence shown here is derived from an EMBL/GenBank/DDBJ whole genome shotgun (WGS) entry which is preliminary data.</text>
</comment>
<dbReference type="Proteomes" id="UP000023152">
    <property type="component" value="Unassembled WGS sequence"/>
</dbReference>
<dbReference type="GO" id="GO:0007018">
    <property type="term" value="P:microtubule-based movement"/>
    <property type="evidence" value="ECO:0007669"/>
    <property type="project" value="InterPro"/>
</dbReference>
<evidence type="ECO:0000313" key="8">
    <source>
        <dbReference type="EMBL" id="ETO31937.1"/>
    </source>
</evidence>
<evidence type="ECO:0000259" key="7">
    <source>
        <dbReference type="PROSITE" id="PS50067"/>
    </source>
</evidence>